<feature type="region of interest" description="Disordered" evidence="3">
    <location>
        <begin position="237"/>
        <end position="261"/>
    </location>
</feature>
<keyword evidence="2" id="KW-0175">Coiled coil</keyword>
<evidence type="ECO:0000313" key="4">
    <source>
        <dbReference type="Ensembl" id="ENSSLUP00000033991.1"/>
    </source>
</evidence>
<feature type="region of interest" description="Disordered" evidence="3">
    <location>
        <begin position="312"/>
        <end position="338"/>
    </location>
</feature>
<keyword evidence="5" id="KW-1185">Reference proteome</keyword>
<name>A0A8C9Z386_SANLU</name>
<proteinExistence type="inferred from homology"/>
<feature type="compositionally biased region" description="Basic and acidic residues" evidence="3">
    <location>
        <begin position="312"/>
        <end position="323"/>
    </location>
</feature>
<dbReference type="GeneTree" id="ENSGT00950000183213"/>
<dbReference type="Proteomes" id="UP000694568">
    <property type="component" value="Unplaced"/>
</dbReference>
<dbReference type="PANTHER" id="PTHR12375">
    <property type="entry name" value="RNA-BINDING PROTEIN LUC7-RELATED"/>
    <property type="match status" value="1"/>
</dbReference>
<reference evidence="4" key="1">
    <citation type="submission" date="2025-08" db="UniProtKB">
        <authorList>
            <consortium name="Ensembl"/>
        </authorList>
    </citation>
    <scope>IDENTIFICATION</scope>
</reference>
<feature type="region of interest" description="Disordered" evidence="3">
    <location>
        <begin position="351"/>
        <end position="389"/>
    </location>
</feature>
<accession>A0A8C9Z386</accession>
<feature type="coiled-coil region" evidence="2">
    <location>
        <begin position="112"/>
        <end position="146"/>
    </location>
</feature>
<evidence type="ECO:0000313" key="5">
    <source>
        <dbReference type="Proteomes" id="UP000694568"/>
    </source>
</evidence>
<dbReference type="GO" id="GO:0006376">
    <property type="term" value="P:mRNA splice site recognition"/>
    <property type="evidence" value="ECO:0007669"/>
    <property type="project" value="InterPro"/>
</dbReference>
<protein>
    <submittedName>
        <fullName evidence="4">Zgc:158803</fullName>
    </submittedName>
</protein>
<evidence type="ECO:0000256" key="3">
    <source>
        <dbReference type="SAM" id="MobiDB-lite"/>
    </source>
</evidence>
<dbReference type="Pfam" id="PF03194">
    <property type="entry name" value="LUC7"/>
    <property type="match status" value="1"/>
</dbReference>
<organism evidence="4 5">
    <name type="scientific">Sander lucioperca</name>
    <name type="common">Pike-perch</name>
    <name type="synonym">Perca lucioperca</name>
    <dbReference type="NCBI Taxonomy" id="283035"/>
    <lineage>
        <taxon>Eukaryota</taxon>
        <taxon>Metazoa</taxon>
        <taxon>Chordata</taxon>
        <taxon>Craniata</taxon>
        <taxon>Vertebrata</taxon>
        <taxon>Euteleostomi</taxon>
        <taxon>Actinopterygii</taxon>
        <taxon>Neopterygii</taxon>
        <taxon>Teleostei</taxon>
        <taxon>Neoteleostei</taxon>
        <taxon>Acanthomorphata</taxon>
        <taxon>Eupercaria</taxon>
        <taxon>Perciformes</taxon>
        <taxon>Percoidei</taxon>
        <taxon>Percidae</taxon>
        <taxon>Luciopercinae</taxon>
        <taxon>Sander</taxon>
    </lineage>
</organism>
<evidence type="ECO:0000256" key="2">
    <source>
        <dbReference type="SAM" id="Coils"/>
    </source>
</evidence>
<dbReference type="GO" id="GO:0005685">
    <property type="term" value="C:U1 snRNP"/>
    <property type="evidence" value="ECO:0007669"/>
    <property type="project" value="InterPro"/>
</dbReference>
<dbReference type="Ensembl" id="ENSSLUT00000035048.1">
    <property type="protein sequence ID" value="ENSSLUP00000033991.1"/>
    <property type="gene ID" value="ENSSLUG00000015101.1"/>
</dbReference>
<dbReference type="GO" id="GO:0003729">
    <property type="term" value="F:mRNA binding"/>
    <property type="evidence" value="ECO:0007669"/>
    <property type="project" value="InterPro"/>
</dbReference>
<gene>
    <name evidence="4" type="primary">zgc:158803</name>
</gene>
<dbReference type="InterPro" id="IPR004882">
    <property type="entry name" value="Luc7-rel"/>
</dbReference>
<reference evidence="4" key="2">
    <citation type="submission" date="2025-09" db="UniProtKB">
        <authorList>
            <consortium name="Ensembl"/>
        </authorList>
    </citation>
    <scope>IDENTIFICATION</scope>
</reference>
<evidence type="ECO:0000256" key="1">
    <source>
        <dbReference type="ARBA" id="ARBA00005655"/>
    </source>
</evidence>
<sequence>MSAQAQMRAMLDQLMGTGRDGDSMRQRIKFTDERVCKSHLLDSCPHDILSGTRMDLGECMKVHDLALRADFEIASKEQEYFFELDAAEHLQSFIADCDRRTDLAKKRLAETQDEISAEVAAKAERVHELNEEIGKLLARAEQLGGEGNVDEAQQVLEMVEKTRGLKKEAEDVYRNSMPASSFQQQKLRVCEVCSAYLGLHDNDRRLADHFGGKLHIGFIEIREKLEKLRKAVIEKQERMRTRRREEREKDDERERQWELEREQEREREREHEWERERERERERRSLVLEAYFHDDDDDDQFVAGNFFLRSSRDRSSHTRDKEPSPSQERCGDGAAVGEGWREERAACRDWEDREKFPSTDTARGRERERSLSFERDRRSSSEERESGEI</sequence>
<dbReference type="AlphaFoldDB" id="A0A8C9Z386"/>
<comment type="similarity">
    <text evidence="1">Belongs to the Luc7 family.</text>
</comment>